<organism evidence="2 3">
    <name type="scientific">Brumicola blandensis</name>
    <dbReference type="NCBI Taxonomy" id="3075611"/>
    <lineage>
        <taxon>Bacteria</taxon>
        <taxon>Pseudomonadati</taxon>
        <taxon>Pseudomonadota</taxon>
        <taxon>Gammaproteobacteria</taxon>
        <taxon>Alteromonadales</taxon>
        <taxon>Alteromonadaceae</taxon>
        <taxon>Brumicola</taxon>
    </lineage>
</organism>
<dbReference type="EMBL" id="JAVRIE010000005">
    <property type="protein sequence ID" value="MDT0583556.1"/>
    <property type="molecule type" value="Genomic_DNA"/>
</dbReference>
<dbReference type="InterPro" id="IPR036005">
    <property type="entry name" value="Creatinase/aminopeptidase-like"/>
</dbReference>
<evidence type="ECO:0000313" key="3">
    <source>
        <dbReference type="Proteomes" id="UP001249020"/>
    </source>
</evidence>
<dbReference type="Proteomes" id="UP001249020">
    <property type="component" value="Unassembled WGS sequence"/>
</dbReference>
<feature type="chain" id="PRO_5043555451" evidence="1">
    <location>
        <begin position="24"/>
        <end position="465"/>
    </location>
</feature>
<keyword evidence="1" id="KW-0732">Signal</keyword>
<dbReference type="Gene3D" id="3.90.230.10">
    <property type="entry name" value="Creatinase/methionine aminopeptidase superfamily"/>
    <property type="match status" value="1"/>
</dbReference>
<gene>
    <name evidence="2" type="ORF">RM544_13485</name>
</gene>
<evidence type="ECO:0000256" key="1">
    <source>
        <dbReference type="SAM" id="SignalP"/>
    </source>
</evidence>
<proteinExistence type="predicted"/>
<keyword evidence="3" id="KW-1185">Reference proteome</keyword>
<dbReference type="AlphaFoldDB" id="A0AAW8R2N8"/>
<keyword evidence="2" id="KW-0645">Protease</keyword>
<dbReference type="RefSeq" id="WP_311362323.1">
    <property type="nucleotide sequence ID" value="NZ_JAVRIE010000005.1"/>
</dbReference>
<protein>
    <submittedName>
        <fullName evidence="2">Xaa-Pro aminopeptidase</fullName>
    </submittedName>
</protein>
<sequence length="465" mass="53120">MLNVYNARVSLLLGMLIASFAFAEITQANTSAPHKEVEVQSPYELIMPMRERAETIDKLLNDKLNNTLPALMRREGIDMWLLISREYNEDPVLKTMLPSTWLSARRRTILLIVDPGEGKDLERYAVARYQVDTLFKKAWDKEAEPDQWQRLVDLIKQINPKKIGINKSEHFALADGITATEYLAFMEKLGEKYRERVVSAEMLSLAWLETRTQLEMELYPTIVSIGHQIIKEAYTSGFIKPGETTTEDIIWWLRDKSRSLALTNWFHPSVSIQRANPEKFNHIQAFSKRAAPQVVQKGDLLHMDFGITYLRLNTDQQQHAYVLNDGETDAPDYLKKALANGNRLQDIFTSLFELDKTGNAVLKEARAQAISEGIKPSIYTHPLGYHGHAAGTTLGMWDSQGGVPIQGDYPLHAHTAYSIELNAATFVEEWGKEIRIMLEENAYFDGERVEYMDGRQTQFHLVEAQ</sequence>
<name>A0AAW8R2N8_9ALTE</name>
<reference evidence="2 3" key="1">
    <citation type="submission" date="2023-09" db="EMBL/GenBank/DDBJ databases">
        <authorList>
            <person name="Rey-Velasco X."/>
        </authorList>
    </citation>
    <scope>NUCLEOTIDE SEQUENCE [LARGE SCALE GENOMIC DNA]</scope>
    <source>
        <strain evidence="2 3">W409</strain>
    </source>
</reference>
<feature type="signal peptide" evidence="1">
    <location>
        <begin position="1"/>
        <end position="23"/>
    </location>
</feature>
<keyword evidence="2" id="KW-0378">Hydrolase</keyword>
<comment type="caution">
    <text evidence="2">The sequence shown here is derived from an EMBL/GenBank/DDBJ whole genome shotgun (WGS) entry which is preliminary data.</text>
</comment>
<keyword evidence="2" id="KW-0031">Aminopeptidase</keyword>
<dbReference type="GO" id="GO:0004177">
    <property type="term" value="F:aminopeptidase activity"/>
    <property type="evidence" value="ECO:0007669"/>
    <property type="project" value="UniProtKB-KW"/>
</dbReference>
<evidence type="ECO:0000313" key="2">
    <source>
        <dbReference type="EMBL" id="MDT0583556.1"/>
    </source>
</evidence>
<dbReference type="SUPFAM" id="SSF55920">
    <property type="entry name" value="Creatinase/aminopeptidase"/>
    <property type="match status" value="1"/>
</dbReference>
<accession>A0AAW8R2N8</accession>